<evidence type="ECO:0000259" key="2">
    <source>
        <dbReference type="Pfam" id="PF13358"/>
    </source>
</evidence>
<evidence type="ECO:0000256" key="1">
    <source>
        <dbReference type="SAM" id="Phobius"/>
    </source>
</evidence>
<organism evidence="3 4">
    <name type="scientific">Microcystis aeruginosa BLCC-F158</name>
    <dbReference type="NCBI Taxonomy" id="2755316"/>
    <lineage>
        <taxon>Bacteria</taxon>
        <taxon>Bacillati</taxon>
        <taxon>Cyanobacteriota</taxon>
        <taxon>Cyanophyceae</taxon>
        <taxon>Oscillatoriophycideae</taxon>
        <taxon>Chroococcales</taxon>
        <taxon>Microcystaceae</taxon>
        <taxon>Microcystis</taxon>
    </lineage>
</organism>
<dbReference type="PANTHER" id="PTHR46564:SF1">
    <property type="entry name" value="TRANSPOSASE"/>
    <property type="match status" value="1"/>
</dbReference>
<comment type="caution">
    <text evidence="3">The sequence shown here is derived from an EMBL/GenBank/DDBJ whole genome shotgun (WGS) entry which is preliminary data.</text>
</comment>
<sequence length="96" mass="10733">MQKLREEYWEKIRDVRPEDLVFVDESGSNLGMTRLYGRAEKGQRVYDSVPLNRGKNVTIIGAIALKGLLAFINVFGAANGLIFEAFIGSSLLVMVR</sequence>
<protein>
    <submittedName>
        <fullName evidence="3">Transposase</fullName>
    </submittedName>
</protein>
<feature type="transmembrane region" description="Helical" evidence="1">
    <location>
        <begin position="68"/>
        <end position="95"/>
    </location>
</feature>
<gene>
    <name evidence="3" type="ORF">H0901_24365</name>
</gene>
<dbReference type="Pfam" id="PF13358">
    <property type="entry name" value="DDE_3"/>
    <property type="match status" value="1"/>
</dbReference>
<keyword evidence="1" id="KW-0812">Transmembrane</keyword>
<feature type="domain" description="Tc1-like transposase DDE" evidence="2">
    <location>
        <begin position="19"/>
        <end position="88"/>
    </location>
</feature>
<dbReference type="PANTHER" id="PTHR46564">
    <property type="entry name" value="TRANSPOSASE"/>
    <property type="match status" value="1"/>
</dbReference>
<evidence type="ECO:0000313" key="3">
    <source>
        <dbReference type="EMBL" id="MBC1198273.1"/>
    </source>
</evidence>
<dbReference type="InterPro" id="IPR038717">
    <property type="entry name" value="Tc1-like_DDE_dom"/>
</dbReference>
<dbReference type="Proteomes" id="UP000525432">
    <property type="component" value="Unassembled WGS sequence"/>
</dbReference>
<evidence type="ECO:0000313" key="4">
    <source>
        <dbReference type="Proteomes" id="UP000525432"/>
    </source>
</evidence>
<proteinExistence type="predicted"/>
<keyword evidence="1" id="KW-0472">Membrane</keyword>
<keyword evidence="1" id="KW-1133">Transmembrane helix</keyword>
<dbReference type="EMBL" id="JACEGC010000333">
    <property type="protein sequence ID" value="MBC1198273.1"/>
    <property type="molecule type" value="Genomic_DNA"/>
</dbReference>
<accession>A0A841V470</accession>
<dbReference type="RefSeq" id="WP_185241572.1">
    <property type="nucleotide sequence ID" value="NZ_JACEGC010000333.1"/>
</dbReference>
<dbReference type="AlphaFoldDB" id="A0A841V470"/>
<reference evidence="3 4" key="1">
    <citation type="submission" date="2020-07" db="EMBL/GenBank/DDBJ databases">
        <title>Genomes of two Microcystis aeruginosa (Cyanobacteria) strains from Florida (USA) with disparate toxicogenic potential.</title>
        <authorList>
            <person name="Lefler F.W."/>
            <person name="Barbosa M."/>
            <person name="Berthold D.E."/>
            <person name="Laughinghouse H.D. IV."/>
        </authorList>
    </citation>
    <scope>NUCLEOTIDE SEQUENCE [LARGE SCALE GENOMIC DNA]</scope>
    <source>
        <strain evidence="3 4">BLCCF158</strain>
    </source>
</reference>
<name>A0A841V470_MICAE</name>